<dbReference type="InterPro" id="IPR029016">
    <property type="entry name" value="GAF-like_dom_sf"/>
</dbReference>
<dbReference type="Pfam" id="PF02518">
    <property type="entry name" value="HATPase_c"/>
    <property type="match status" value="1"/>
</dbReference>
<evidence type="ECO:0000256" key="7">
    <source>
        <dbReference type="ARBA" id="ARBA00022692"/>
    </source>
</evidence>
<reference evidence="19 20" key="1">
    <citation type="submission" date="2014-11" db="EMBL/GenBank/DDBJ databases">
        <title>Genome of a novel goose pathogen.</title>
        <authorList>
            <person name="Hansen C.M."/>
            <person name="Hueffer K."/>
            <person name="Choi S.C."/>
        </authorList>
    </citation>
    <scope>NUCLEOTIDE SEQUENCE [LARGE SCALE GENOMIC DNA]</scope>
    <source>
        <strain evidence="19 20">KH1503</strain>
    </source>
</reference>
<dbReference type="Gene3D" id="3.30.450.40">
    <property type="match status" value="1"/>
</dbReference>
<evidence type="ECO:0000256" key="13">
    <source>
        <dbReference type="ARBA" id="ARBA00023136"/>
    </source>
</evidence>
<dbReference type="Gene3D" id="1.20.120.960">
    <property type="entry name" value="Histidine kinase NarX, sensor domain"/>
    <property type="match status" value="1"/>
</dbReference>
<keyword evidence="8 14" id="KW-0547">Nucleotide-binding</keyword>
<dbReference type="SMART" id="SM00387">
    <property type="entry name" value="HATPase_c"/>
    <property type="match status" value="1"/>
</dbReference>
<dbReference type="Gene3D" id="1.20.5.1930">
    <property type="match status" value="1"/>
</dbReference>
<dbReference type="InterPro" id="IPR003660">
    <property type="entry name" value="HAMP_dom"/>
</dbReference>
<sequence length="637" mass="72268">MNLIARFRRKYTASLSGRLKLLTCLWVGAALFSIAFTLVLSWRLEGAGAAINEAGSLRMRTYRLAYLAERQADYAVIEAQLQSFEDALHTIEKGDPKRPLFLPDTPQIHQNMHNMQQHWYQNIKPKIQAGTVPDAAQLKQFVGIIDDFVLSVEKINTRNTEWLRLFQTALMVMVLVGAGVMVVLLYLWVIRPIDILREGVSAIRKGHFGTRVATGTVAEFDQLGKGFNQMSAHLQTLYTDLEGQVALQTRNLELKNHELETLYQTSSELHQSQTSVKAADNFLNKVLPQLPASAASIRLLDFDRQRMDLVASSGLPQTMQNAEQCEHLEDCLCGKSAARTDGYPVQFYDTHQKVSGENIAKTLCERVGFDDIAVFQIRYQEQKIGILTLYFSGGLKLSNQETALLKALCDQLGVTIANIRLVEESRQLAVLQERNLMAQGLHDSIAQTLTFLNLQVQMLESAMQRQEQEQAEENLRFIKDGVQECYDDVRELLLNFRTKISRKEFPEAVHTLIKRFEQQTQIPADIRWQGEGFPLSSDEQLQVIFILQESLSNIRKHAQARHVDIQIINEQDFILRIRDNGIGFDTARLKQISGEHVGLGIMHERARRIHAELNIQSGVTEGTEITLTLPHHERTVT</sequence>
<evidence type="ECO:0000259" key="17">
    <source>
        <dbReference type="PROSITE" id="PS50109"/>
    </source>
</evidence>
<dbReference type="InterPro" id="IPR029095">
    <property type="entry name" value="NarX-like_N"/>
</dbReference>
<gene>
    <name evidence="19" type="ORF">PL75_01545</name>
</gene>
<feature type="domain" description="HAMP" evidence="18">
    <location>
        <begin position="187"/>
        <end position="239"/>
    </location>
</feature>
<evidence type="ECO:0000256" key="12">
    <source>
        <dbReference type="ARBA" id="ARBA00023012"/>
    </source>
</evidence>
<dbReference type="STRING" id="1470200.PL75_01545"/>
<comment type="catalytic activity">
    <reaction evidence="1 14">
        <text>ATP + protein L-histidine = ADP + protein N-phospho-L-histidine.</text>
        <dbReference type="EC" id="2.7.13.3"/>
    </reaction>
</comment>
<dbReference type="PANTHER" id="PTHR24421">
    <property type="entry name" value="NITRATE/NITRITE SENSOR PROTEIN NARX-RELATED"/>
    <property type="match status" value="1"/>
</dbReference>
<evidence type="ECO:0000256" key="9">
    <source>
        <dbReference type="ARBA" id="ARBA00022777"/>
    </source>
</evidence>
<organism evidence="19 20">
    <name type="scientific">Neisseria arctica</name>
    <dbReference type="NCBI Taxonomy" id="1470200"/>
    <lineage>
        <taxon>Bacteria</taxon>
        <taxon>Pseudomonadati</taxon>
        <taxon>Pseudomonadota</taxon>
        <taxon>Betaproteobacteria</taxon>
        <taxon>Neisseriales</taxon>
        <taxon>Neisseriaceae</taxon>
        <taxon>Neisseria</taxon>
    </lineage>
</organism>
<dbReference type="SUPFAM" id="SSF55781">
    <property type="entry name" value="GAF domain-like"/>
    <property type="match status" value="1"/>
</dbReference>
<dbReference type="GO" id="GO:0005524">
    <property type="term" value="F:ATP binding"/>
    <property type="evidence" value="ECO:0007669"/>
    <property type="project" value="UniProtKB-UniRule"/>
</dbReference>
<keyword evidence="4 14" id="KW-0997">Cell inner membrane</keyword>
<keyword evidence="13 14" id="KW-0472">Membrane</keyword>
<dbReference type="Gene3D" id="3.30.565.10">
    <property type="entry name" value="Histidine kinase-like ATPase, C-terminal domain"/>
    <property type="match status" value="1"/>
</dbReference>
<dbReference type="Gene3D" id="6.10.340.10">
    <property type="match status" value="1"/>
</dbReference>
<keyword evidence="15" id="KW-0175">Coiled coil</keyword>
<keyword evidence="12 14" id="KW-0902">Two-component regulatory system</keyword>
<comment type="caution">
    <text evidence="19">The sequence shown here is derived from an EMBL/GenBank/DDBJ whole genome shotgun (WGS) entry which is preliminary data.</text>
</comment>
<evidence type="ECO:0000256" key="11">
    <source>
        <dbReference type="ARBA" id="ARBA00022989"/>
    </source>
</evidence>
<dbReference type="EMBL" id="JTDO01000002">
    <property type="protein sequence ID" value="KLT73658.1"/>
    <property type="molecule type" value="Genomic_DNA"/>
</dbReference>
<keyword evidence="7 16" id="KW-0812">Transmembrane</keyword>
<dbReference type="InterPro" id="IPR003018">
    <property type="entry name" value="GAF"/>
</dbReference>
<evidence type="ECO:0000256" key="5">
    <source>
        <dbReference type="ARBA" id="ARBA00022553"/>
    </source>
</evidence>
<evidence type="ECO:0000256" key="16">
    <source>
        <dbReference type="SAM" id="Phobius"/>
    </source>
</evidence>
<keyword evidence="11 16" id="KW-1133">Transmembrane helix</keyword>
<keyword evidence="10 14" id="KW-0067">ATP-binding</keyword>
<keyword evidence="9 14" id="KW-0418">Kinase</keyword>
<name>A0A0J1C5P1_9NEIS</name>
<dbReference type="InterPro" id="IPR036890">
    <property type="entry name" value="HATPase_C_sf"/>
</dbReference>
<keyword evidence="6 14" id="KW-0808">Transferase</keyword>
<dbReference type="InterPro" id="IPR050482">
    <property type="entry name" value="Sensor_HK_TwoCompSys"/>
</dbReference>
<dbReference type="AlphaFoldDB" id="A0A0J1C5P1"/>
<dbReference type="SMART" id="SM00304">
    <property type="entry name" value="HAMP"/>
    <property type="match status" value="1"/>
</dbReference>
<dbReference type="EC" id="2.7.13.3" evidence="14"/>
<dbReference type="PATRIC" id="fig|1470200.3.peg.1109"/>
<keyword evidence="5" id="KW-0597">Phosphoprotein</keyword>
<evidence type="ECO:0000256" key="3">
    <source>
        <dbReference type="ARBA" id="ARBA00022475"/>
    </source>
</evidence>
<dbReference type="InterPro" id="IPR042295">
    <property type="entry name" value="NarX-like_N_sf"/>
</dbReference>
<accession>A0A0J1C5P1</accession>
<dbReference type="Pfam" id="PF13675">
    <property type="entry name" value="PilJ"/>
    <property type="match status" value="1"/>
</dbReference>
<evidence type="ECO:0000259" key="18">
    <source>
        <dbReference type="PROSITE" id="PS50885"/>
    </source>
</evidence>
<proteinExistence type="predicted"/>
<dbReference type="CDD" id="cd16917">
    <property type="entry name" value="HATPase_UhpB-NarQ-NarX-like"/>
    <property type="match status" value="1"/>
</dbReference>
<evidence type="ECO:0000256" key="2">
    <source>
        <dbReference type="ARBA" id="ARBA00004429"/>
    </source>
</evidence>
<dbReference type="PIRSF" id="PIRSF003167">
    <property type="entry name" value="STHK_NarX/NarQ"/>
    <property type="match status" value="1"/>
</dbReference>
<evidence type="ECO:0000256" key="15">
    <source>
        <dbReference type="SAM" id="Coils"/>
    </source>
</evidence>
<dbReference type="InterPro" id="IPR011712">
    <property type="entry name" value="Sig_transdc_His_kin_sub3_dim/P"/>
</dbReference>
<keyword evidence="20" id="KW-1185">Reference proteome</keyword>
<evidence type="ECO:0000256" key="6">
    <source>
        <dbReference type="ARBA" id="ARBA00022679"/>
    </source>
</evidence>
<dbReference type="CDD" id="cd06225">
    <property type="entry name" value="HAMP"/>
    <property type="match status" value="1"/>
</dbReference>
<dbReference type="RefSeq" id="WP_047760156.1">
    <property type="nucleotide sequence ID" value="NZ_CP091510.1"/>
</dbReference>
<comment type="subcellular location">
    <subcellularLocation>
        <location evidence="2">Cell inner membrane</location>
        <topology evidence="2">Multi-pass membrane protein</topology>
    </subcellularLocation>
</comment>
<dbReference type="GO" id="GO:0000155">
    <property type="term" value="F:phosphorelay sensor kinase activity"/>
    <property type="evidence" value="ECO:0007669"/>
    <property type="project" value="UniProtKB-UniRule"/>
</dbReference>
<dbReference type="InterPro" id="IPR016380">
    <property type="entry name" value="Sig_transdc_His_kin_NarX/NarQ"/>
</dbReference>
<dbReference type="SUPFAM" id="SSF55874">
    <property type="entry name" value="ATPase domain of HSP90 chaperone/DNA topoisomerase II/histidine kinase"/>
    <property type="match status" value="1"/>
</dbReference>
<dbReference type="GO" id="GO:0046983">
    <property type="term" value="F:protein dimerization activity"/>
    <property type="evidence" value="ECO:0007669"/>
    <property type="project" value="UniProtKB-UniRule"/>
</dbReference>
<evidence type="ECO:0000256" key="1">
    <source>
        <dbReference type="ARBA" id="ARBA00000085"/>
    </source>
</evidence>
<evidence type="ECO:0000256" key="10">
    <source>
        <dbReference type="ARBA" id="ARBA00022840"/>
    </source>
</evidence>
<dbReference type="GO" id="GO:0005886">
    <property type="term" value="C:plasma membrane"/>
    <property type="evidence" value="ECO:0007669"/>
    <property type="project" value="UniProtKB-SubCell"/>
</dbReference>
<dbReference type="InterPro" id="IPR003594">
    <property type="entry name" value="HATPase_dom"/>
</dbReference>
<feature type="coiled-coil region" evidence="15">
    <location>
        <begin position="449"/>
        <end position="476"/>
    </location>
</feature>
<evidence type="ECO:0000256" key="8">
    <source>
        <dbReference type="ARBA" id="ARBA00022741"/>
    </source>
</evidence>
<dbReference type="Pfam" id="PF00672">
    <property type="entry name" value="HAMP"/>
    <property type="match status" value="1"/>
</dbReference>
<feature type="domain" description="Histidine kinase" evidence="17">
    <location>
        <begin position="440"/>
        <end position="633"/>
    </location>
</feature>
<protein>
    <recommendedName>
        <fullName evidence="14">Sensor protein</fullName>
        <ecNumber evidence="14">2.7.13.3</ecNumber>
    </recommendedName>
</protein>
<dbReference type="SUPFAM" id="SSF158472">
    <property type="entry name" value="HAMP domain-like"/>
    <property type="match status" value="1"/>
</dbReference>
<dbReference type="PROSITE" id="PS50109">
    <property type="entry name" value="HIS_KIN"/>
    <property type="match status" value="1"/>
</dbReference>
<evidence type="ECO:0000313" key="20">
    <source>
        <dbReference type="Proteomes" id="UP000036027"/>
    </source>
</evidence>
<dbReference type="PANTHER" id="PTHR24421:SF10">
    <property type="entry name" value="NITRATE_NITRITE SENSOR PROTEIN NARQ"/>
    <property type="match status" value="1"/>
</dbReference>
<dbReference type="Pfam" id="PF13185">
    <property type="entry name" value="GAF_2"/>
    <property type="match status" value="1"/>
</dbReference>
<dbReference type="Pfam" id="PF07730">
    <property type="entry name" value="HisKA_3"/>
    <property type="match status" value="1"/>
</dbReference>
<evidence type="ECO:0000256" key="14">
    <source>
        <dbReference type="PIRNR" id="PIRNR003167"/>
    </source>
</evidence>
<dbReference type="OrthoDB" id="9811306at2"/>
<evidence type="ECO:0000256" key="4">
    <source>
        <dbReference type="ARBA" id="ARBA00022519"/>
    </source>
</evidence>
<keyword evidence="3 14" id="KW-1003">Cell membrane</keyword>
<dbReference type="PROSITE" id="PS50885">
    <property type="entry name" value="HAMP"/>
    <property type="match status" value="1"/>
</dbReference>
<dbReference type="InterPro" id="IPR005467">
    <property type="entry name" value="His_kinase_dom"/>
</dbReference>
<dbReference type="Proteomes" id="UP000036027">
    <property type="component" value="Unassembled WGS sequence"/>
</dbReference>
<feature type="transmembrane region" description="Helical" evidence="16">
    <location>
        <begin position="165"/>
        <end position="189"/>
    </location>
</feature>
<evidence type="ECO:0000313" key="19">
    <source>
        <dbReference type="EMBL" id="KLT73658.1"/>
    </source>
</evidence>